<dbReference type="Proteomes" id="UP000887540">
    <property type="component" value="Unplaced"/>
</dbReference>
<dbReference type="PANTHER" id="PTHR11567">
    <property type="entry name" value="ACID PHOSPHATASE-RELATED"/>
    <property type="match status" value="1"/>
</dbReference>
<reference evidence="3" key="1">
    <citation type="submission" date="2022-11" db="UniProtKB">
        <authorList>
            <consortium name="WormBaseParasite"/>
        </authorList>
    </citation>
    <scope>IDENTIFICATION</scope>
</reference>
<dbReference type="InterPro" id="IPR019129">
    <property type="entry name" value="Folate-sensitive_fs_Fra10Ac1"/>
</dbReference>
<feature type="region of interest" description="Disordered" evidence="1">
    <location>
        <begin position="1"/>
        <end position="21"/>
    </location>
</feature>
<dbReference type="AlphaFoldDB" id="A0A914E6I7"/>
<sequence length="296" mass="35248">MSKRLLDDLPEQHPIGVKRPKGAKSTFERMKMRTQGMDAYSRHKMFMNNYYLYYKGSSNKFVRDSSNDKNDYDIIKEQHRFLWDEKSSLEAEKNWDARLAKRYYDKLFKEYCIADLSKYQENRFAMRWRVEEEVKNGKGQFICGSKKCNEEENLSSWEVNFAYVEHHEKKNALVKLRLCPDCSAKLNYHSKKRLIKKEKLKKEYKEGEEHHKKKKKQKRKHKSRSRSQSPSDSAPEPETSHIKEEPPSVKKVRTQDDSNAKPEVSASEIWSRPAPSLEVEKTKEDEFDEFFDDLLL</sequence>
<proteinExistence type="predicted"/>
<evidence type="ECO:0000313" key="2">
    <source>
        <dbReference type="Proteomes" id="UP000887540"/>
    </source>
</evidence>
<dbReference type="GO" id="GO:0016791">
    <property type="term" value="F:phosphatase activity"/>
    <property type="evidence" value="ECO:0007669"/>
    <property type="project" value="TreeGrafter"/>
</dbReference>
<protein>
    <submittedName>
        <fullName evidence="3">Protein FRA10AC1</fullName>
    </submittedName>
</protein>
<dbReference type="WBParaSite" id="ACRNAN_scaffold6037.g30392.t1">
    <property type="protein sequence ID" value="ACRNAN_scaffold6037.g30392.t1"/>
    <property type="gene ID" value="ACRNAN_scaffold6037.g30392"/>
</dbReference>
<dbReference type="Pfam" id="PF09725">
    <property type="entry name" value="Fra10Ac1"/>
    <property type="match status" value="1"/>
</dbReference>
<accession>A0A914E6I7</accession>
<dbReference type="InterPro" id="IPR050645">
    <property type="entry name" value="Histidine_acid_phosphatase"/>
</dbReference>
<dbReference type="PANTHER" id="PTHR11567:SF25">
    <property type="entry name" value="PROTEIN FRA10AC1"/>
    <property type="match status" value="1"/>
</dbReference>
<evidence type="ECO:0000313" key="3">
    <source>
        <dbReference type="WBParaSite" id="ACRNAN_scaffold6037.g30392.t1"/>
    </source>
</evidence>
<evidence type="ECO:0000256" key="1">
    <source>
        <dbReference type="SAM" id="MobiDB-lite"/>
    </source>
</evidence>
<feature type="region of interest" description="Disordered" evidence="1">
    <location>
        <begin position="199"/>
        <end position="283"/>
    </location>
</feature>
<organism evidence="2 3">
    <name type="scientific">Acrobeloides nanus</name>
    <dbReference type="NCBI Taxonomy" id="290746"/>
    <lineage>
        <taxon>Eukaryota</taxon>
        <taxon>Metazoa</taxon>
        <taxon>Ecdysozoa</taxon>
        <taxon>Nematoda</taxon>
        <taxon>Chromadorea</taxon>
        <taxon>Rhabditida</taxon>
        <taxon>Tylenchina</taxon>
        <taxon>Cephalobomorpha</taxon>
        <taxon>Cephaloboidea</taxon>
        <taxon>Cephalobidae</taxon>
        <taxon>Acrobeloides</taxon>
    </lineage>
</organism>
<feature type="compositionally biased region" description="Basic residues" evidence="1">
    <location>
        <begin position="211"/>
        <end position="225"/>
    </location>
</feature>
<feature type="compositionally biased region" description="Basic and acidic residues" evidence="1">
    <location>
        <begin position="238"/>
        <end position="260"/>
    </location>
</feature>
<feature type="compositionally biased region" description="Basic and acidic residues" evidence="1">
    <location>
        <begin position="1"/>
        <end position="11"/>
    </location>
</feature>
<keyword evidence="2" id="KW-1185">Reference proteome</keyword>
<name>A0A914E6I7_9BILA</name>
<feature type="compositionally biased region" description="Basic and acidic residues" evidence="1">
    <location>
        <begin position="200"/>
        <end position="210"/>
    </location>
</feature>